<evidence type="ECO:0000256" key="5">
    <source>
        <dbReference type="HAMAP-Rule" id="MF_00376"/>
    </source>
</evidence>
<evidence type="ECO:0000256" key="1">
    <source>
        <dbReference type="ARBA" id="ARBA00009018"/>
    </source>
</evidence>
<comment type="pathway">
    <text evidence="5">Cofactor biosynthesis; coenzyme A biosynthesis; CoA from (R)-pantothenate: step 5/5.</text>
</comment>
<sequence>MNNPLKIGITGGIGSGKSIIAKVFKLLGIQVYSADNRAKWLISNDPDLKKAIIKNFGQEAYFPDGTLNRGFLANTVFSDPEKVKIINSLVHPAVGKDFENWVKDQGGQYVLKEAALIFETGGEKKLDGVINVSAPLKIRINRVLSRDSHRTLDQVNKIIDQQLPDKQKCDKADWVIRNSPNRLVLPQILEIHQELSGRKN</sequence>
<dbReference type="EC" id="2.7.1.24" evidence="5 6"/>
<dbReference type="EMBL" id="JAUEPH010000005">
    <property type="protein sequence ID" value="MDN3204879.1"/>
    <property type="molecule type" value="Genomic_DNA"/>
</dbReference>
<evidence type="ECO:0000256" key="2">
    <source>
        <dbReference type="ARBA" id="ARBA00022741"/>
    </source>
</evidence>
<dbReference type="PANTHER" id="PTHR10695">
    <property type="entry name" value="DEPHOSPHO-COA KINASE-RELATED"/>
    <property type="match status" value="1"/>
</dbReference>
<dbReference type="Gene3D" id="3.40.50.300">
    <property type="entry name" value="P-loop containing nucleotide triphosphate hydrolases"/>
    <property type="match status" value="1"/>
</dbReference>
<evidence type="ECO:0000256" key="6">
    <source>
        <dbReference type="NCBIfam" id="TIGR00152"/>
    </source>
</evidence>
<dbReference type="Proteomes" id="UP001171916">
    <property type="component" value="Unassembled WGS sequence"/>
</dbReference>
<comment type="similarity">
    <text evidence="1 5">Belongs to the CoaE family.</text>
</comment>
<keyword evidence="5 7" id="KW-0808">Transferase</keyword>
<keyword evidence="2 5" id="KW-0547">Nucleotide-binding</keyword>
<proteinExistence type="inferred from homology"/>
<evidence type="ECO:0000313" key="7">
    <source>
        <dbReference type="EMBL" id="MDN3204879.1"/>
    </source>
</evidence>
<evidence type="ECO:0000313" key="8">
    <source>
        <dbReference type="Proteomes" id="UP001171916"/>
    </source>
</evidence>
<dbReference type="PANTHER" id="PTHR10695:SF46">
    <property type="entry name" value="BIFUNCTIONAL COENZYME A SYNTHASE-RELATED"/>
    <property type="match status" value="1"/>
</dbReference>
<evidence type="ECO:0000256" key="4">
    <source>
        <dbReference type="ARBA" id="ARBA00022993"/>
    </source>
</evidence>
<feature type="binding site" evidence="5">
    <location>
        <begin position="14"/>
        <end position="19"/>
    </location>
    <ligand>
        <name>ATP</name>
        <dbReference type="ChEBI" id="CHEBI:30616"/>
    </ligand>
</feature>
<evidence type="ECO:0000256" key="3">
    <source>
        <dbReference type="ARBA" id="ARBA00022840"/>
    </source>
</evidence>
<keyword evidence="5" id="KW-0963">Cytoplasm</keyword>
<comment type="function">
    <text evidence="5">Catalyzes the phosphorylation of the 3'-hydroxyl group of dephosphocoenzyme A to form coenzyme A.</text>
</comment>
<keyword evidence="5 7" id="KW-0418">Kinase</keyword>
<organism evidence="7 8">
    <name type="scientific">Algoriphagus sediminis</name>
    <dbReference type="NCBI Taxonomy" id="3057113"/>
    <lineage>
        <taxon>Bacteria</taxon>
        <taxon>Pseudomonadati</taxon>
        <taxon>Bacteroidota</taxon>
        <taxon>Cytophagia</taxon>
        <taxon>Cytophagales</taxon>
        <taxon>Cyclobacteriaceae</taxon>
        <taxon>Algoriphagus</taxon>
    </lineage>
</organism>
<dbReference type="SUPFAM" id="SSF52540">
    <property type="entry name" value="P-loop containing nucleoside triphosphate hydrolases"/>
    <property type="match status" value="1"/>
</dbReference>
<dbReference type="HAMAP" id="MF_00376">
    <property type="entry name" value="Dephospho_CoA_kinase"/>
    <property type="match status" value="1"/>
</dbReference>
<gene>
    <name evidence="5 7" type="primary">coaE</name>
    <name evidence="7" type="ORF">QVH07_12005</name>
</gene>
<keyword evidence="3 5" id="KW-0067">ATP-binding</keyword>
<dbReference type="GO" id="GO:0004140">
    <property type="term" value="F:dephospho-CoA kinase activity"/>
    <property type="evidence" value="ECO:0007669"/>
    <property type="project" value="UniProtKB-EC"/>
</dbReference>
<reference evidence="7" key="1">
    <citation type="submission" date="2023-06" db="EMBL/GenBank/DDBJ databases">
        <title>Robiginitalea aurantiacus sp. nov. and Algoriphagus sediminis sp. nov., isolated from coastal sediment.</title>
        <authorList>
            <person name="Zhou Z.Y."/>
            <person name="An J."/>
            <person name="Jia Y.W."/>
            <person name="Du Z.J."/>
        </authorList>
    </citation>
    <scope>NUCLEOTIDE SEQUENCE</scope>
    <source>
        <strain evidence="7">C2-7</strain>
    </source>
</reference>
<dbReference type="CDD" id="cd02022">
    <property type="entry name" value="DPCK"/>
    <property type="match status" value="1"/>
</dbReference>
<dbReference type="PROSITE" id="PS51219">
    <property type="entry name" value="DPCK"/>
    <property type="match status" value="1"/>
</dbReference>
<comment type="catalytic activity">
    <reaction evidence="5">
        <text>3'-dephospho-CoA + ATP = ADP + CoA + H(+)</text>
        <dbReference type="Rhea" id="RHEA:18245"/>
        <dbReference type="ChEBI" id="CHEBI:15378"/>
        <dbReference type="ChEBI" id="CHEBI:30616"/>
        <dbReference type="ChEBI" id="CHEBI:57287"/>
        <dbReference type="ChEBI" id="CHEBI:57328"/>
        <dbReference type="ChEBI" id="CHEBI:456216"/>
        <dbReference type="EC" id="2.7.1.24"/>
    </reaction>
</comment>
<accession>A0ABT7YED6</accession>
<name>A0ABT7YED6_9BACT</name>
<dbReference type="InterPro" id="IPR001977">
    <property type="entry name" value="Depp_CoAkinase"/>
</dbReference>
<comment type="caution">
    <text evidence="7">The sequence shown here is derived from an EMBL/GenBank/DDBJ whole genome shotgun (WGS) entry which is preliminary data.</text>
</comment>
<protein>
    <recommendedName>
        <fullName evidence="5 6">Dephospho-CoA kinase</fullName>
        <ecNumber evidence="5 6">2.7.1.24</ecNumber>
    </recommendedName>
    <alternativeName>
        <fullName evidence="5">Dephosphocoenzyme A kinase</fullName>
    </alternativeName>
</protein>
<dbReference type="NCBIfam" id="TIGR00152">
    <property type="entry name" value="dephospho-CoA kinase"/>
    <property type="match status" value="1"/>
</dbReference>
<dbReference type="InterPro" id="IPR027417">
    <property type="entry name" value="P-loop_NTPase"/>
</dbReference>
<keyword evidence="8" id="KW-1185">Reference proteome</keyword>
<keyword evidence="4 5" id="KW-0173">Coenzyme A biosynthesis</keyword>
<comment type="subcellular location">
    <subcellularLocation>
        <location evidence="5">Cytoplasm</location>
    </subcellularLocation>
</comment>
<dbReference type="RefSeq" id="WP_290000692.1">
    <property type="nucleotide sequence ID" value="NZ_JAUEPH010000005.1"/>
</dbReference>
<dbReference type="Pfam" id="PF01121">
    <property type="entry name" value="CoaE"/>
    <property type="match status" value="1"/>
</dbReference>